<dbReference type="SUPFAM" id="SSF52518">
    <property type="entry name" value="Thiamin diphosphate-binding fold (THDP-binding)"/>
    <property type="match status" value="1"/>
</dbReference>
<dbReference type="PANTHER" id="PTHR48084:SF5">
    <property type="entry name" value="BLR6744 PROTEIN"/>
    <property type="match status" value="1"/>
</dbReference>
<dbReference type="RefSeq" id="WP_068618770.1">
    <property type="nucleotide sequence ID" value="NZ_CP016268.1"/>
</dbReference>
<reference evidence="3 4" key="1">
    <citation type="submission" date="2016-06" db="EMBL/GenBank/DDBJ databases">
        <title>Complete genome sequence of a deep-branching marine Gamma Proteobacterium Woeseia oceani type strain XK5.</title>
        <authorList>
            <person name="Mu D."/>
            <person name="Du Z."/>
        </authorList>
    </citation>
    <scope>NUCLEOTIDE SEQUENCE [LARGE SCALE GENOMIC DNA]</scope>
    <source>
        <strain evidence="3 4">XK5</strain>
    </source>
</reference>
<dbReference type="Gene3D" id="3.40.50.970">
    <property type="match status" value="1"/>
</dbReference>
<dbReference type="STRING" id="1548547.BA177_02480"/>
<evidence type="ECO:0000259" key="2">
    <source>
        <dbReference type="Pfam" id="PF02775"/>
    </source>
</evidence>
<dbReference type="KEGG" id="woc:BA177_02480"/>
<dbReference type="GO" id="GO:0045333">
    <property type="term" value="P:cellular respiration"/>
    <property type="evidence" value="ECO:0007669"/>
    <property type="project" value="UniProtKB-ARBA"/>
</dbReference>
<protein>
    <submittedName>
        <fullName evidence="3">2-oxoglutarate ferredoxin oxidoreductase subunit beta</fullName>
    </submittedName>
</protein>
<dbReference type="InterPro" id="IPR051457">
    <property type="entry name" value="2-oxoacid:Fd_oxidoreductase"/>
</dbReference>
<gene>
    <name evidence="3" type="ORF">BA177_02480</name>
</gene>
<sequence length="351" mass="37610">MSYIAKPKVSHPKSPRNELGLTERDYEGAVSTLCAGCGHDSITAALIQAVFELSIEPHMLGKMSGIGCSSKTPAYFVSQSHGFNSVHGRMPSVTTGANAANNELTYIGVSGDGDSLSIGMGQFAHVIRRNLNMCYIIENNGVYGLTKGQYSASADVGSTAKKGPANRQMPIDPVSTAIGLGATYIARGFSGDKKQLVPLIKGAIAHKGFALLDVISPCVTFNDHQGSTKSYAHTREFYHHVIEADFVPPAKEIVAAYEEGAAMPVEMHDGSKIVFRKVDKAYDPTSRESAFSYLRSSVRAGEIVTGLLYIDQEAGDMHDLSGSVKRPLAKLPYTELNPGKATLAKVMNGYR</sequence>
<proteinExistence type="predicted"/>
<organism evidence="3 4">
    <name type="scientific">Woeseia oceani</name>
    <dbReference type="NCBI Taxonomy" id="1548547"/>
    <lineage>
        <taxon>Bacteria</taxon>
        <taxon>Pseudomonadati</taxon>
        <taxon>Pseudomonadota</taxon>
        <taxon>Gammaproteobacteria</taxon>
        <taxon>Woeseiales</taxon>
        <taxon>Woeseiaceae</taxon>
        <taxon>Woeseia</taxon>
    </lineage>
</organism>
<dbReference type="GO" id="GO:0044281">
    <property type="term" value="P:small molecule metabolic process"/>
    <property type="evidence" value="ECO:0007669"/>
    <property type="project" value="UniProtKB-ARBA"/>
</dbReference>
<dbReference type="GO" id="GO:0030976">
    <property type="term" value="F:thiamine pyrophosphate binding"/>
    <property type="evidence" value="ECO:0007669"/>
    <property type="project" value="InterPro"/>
</dbReference>
<dbReference type="PANTHER" id="PTHR48084">
    <property type="entry name" value="2-OXOGLUTARATE OXIDOREDUCTASE SUBUNIT KORB-RELATED"/>
    <property type="match status" value="1"/>
</dbReference>
<dbReference type="Proteomes" id="UP000092695">
    <property type="component" value="Chromosome"/>
</dbReference>
<dbReference type="InterPro" id="IPR011766">
    <property type="entry name" value="TPP_enzyme_TPP-bd"/>
</dbReference>
<dbReference type="Pfam" id="PF02775">
    <property type="entry name" value="TPP_enzyme_C"/>
    <property type="match status" value="1"/>
</dbReference>
<accession>A0A193LKH8</accession>
<dbReference type="InterPro" id="IPR029061">
    <property type="entry name" value="THDP-binding"/>
</dbReference>
<keyword evidence="4" id="KW-1185">Reference proteome</keyword>
<evidence type="ECO:0000313" key="3">
    <source>
        <dbReference type="EMBL" id="ANO52933.1"/>
    </source>
</evidence>
<name>A0A193LKH8_9GAMM</name>
<dbReference type="EMBL" id="CP016268">
    <property type="protein sequence ID" value="ANO52933.1"/>
    <property type="molecule type" value="Genomic_DNA"/>
</dbReference>
<evidence type="ECO:0000313" key="4">
    <source>
        <dbReference type="Proteomes" id="UP000092695"/>
    </source>
</evidence>
<feature type="domain" description="Thiamine pyrophosphate enzyme TPP-binding" evidence="2">
    <location>
        <begin position="66"/>
        <end position="214"/>
    </location>
</feature>
<dbReference type="GO" id="GO:0016625">
    <property type="term" value="F:oxidoreductase activity, acting on the aldehyde or oxo group of donors, iron-sulfur protein as acceptor"/>
    <property type="evidence" value="ECO:0007669"/>
    <property type="project" value="UniProtKB-ARBA"/>
</dbReference>
<dbReference type="OrthoDB" id="9775140at2"/>
<evidence type="ECO:0000256" key="1">
    <source>
        <dbReference type="ARBA" id="ARBA00023002"/>
    </source>
</evidence>
<keyword evidence="1" id="KW-0560">Oxidoreductase</keyword>
<dbReference type="AlphaFoldDB" id="A0A193LKH8"/>
<dbReference type="CDD" id="cd03375">
    <property type="entry name" value="TPP_OGFOR"/>
    <property type="match status" value="1"/>
</dbReference>